<dbReference type="AlphaFoldDB" id="A0A4U0XAL5"/>
<name>A0A4U0XAL5_9PEZI</name>
<sequence length="229" mass="25194">MDRAAPSATAGTQGLERQKILDREALNVVREIDLATLRAELIWSERTWGSSSSSIWLQINKLADLAHQTTYVQDPKKARALLFVTKTWGLEKVNRYQWRQIGRGTIEALSTLAKCCPDWTLAAQALNAAMISRHIKEVQTDGAEGQRIGGFRGNEKVKAEDCPLNRQDGVALVKLPMLLKTLKLQPMRLMGFMGTLLLTAAGTLGPQPTPGRAVQLLRELRTPQGAALG</sequence>
<dbReference type="Proteomes" id="UP000309340">
    <property type="component" value="Unassembled WGS sequence"/>
</dbReference>
<evidence type="ECO:0000313" key="1">
    <source>
        <dbReference type="EMBL" id="TKA72746.1"/>
    </source>
</evidence>
<comment type="caution">
    <text evidence="1">The sequence shown here is derived from an EMBL/GenBank/DDBJ whole genome shotgun (WGS) entry which is preliminary data.</text>
</comment>
<protein>
    <submittedName>
        <fullName evidence="1">Uncharacterized protein</fullName>
    </submittedName>
</protein>
<proteinExistence type="predicted"/>
<reference evidence="1 2" key="1">
    <citation type="submission" date="2017-03" db="EMBL/GenBank/DDBJ databases">
        <title>Genomes of endolithic fungi from Antarctica.</title>
        <authorList>
            <person name="Coleine C."/>
            <person name="Masonjones S."/>
            <person name="Stajich J.E."/>
        </authorList>
    </citation>
    <scope>NUCLEOTIDE SEQUENCE [LARGE SCALE GENOMIC DNA]</scope>
    <source>
        <strain evidence="1 2">CCFEE 5184</strain>
    </source>
</reference>
<organism evidence="1 2">
    <name type="scientific">Friedmanniomyces simplex</name>
    <dbReference type="NCBI Taxonomy" id="329884"/>
    <lineage>
        <taxon>Eukaryota</taxon>
        <taxon>Fungi</taxon>
        <taxon>Dikarya</taxon>
        <taxon>Ascomycota</taxon>
        <taxon>Pezizomycotina</taxon>
        <taxon>Dothideomycetes</taxon>
        <taxon>Dothideomycetidae</taxon>
        <taxon>Mycosphaerellales</taxon>
        <taxon>Teratosphaeriaceae</taxon>
        <taxon>Friedmanniomyces</taxon>
    </lineage>
</organism>
<dbReference type="OrthoDB" id="10687194at2759"/>
<accession>A0A4U0XAL5</accession>
<dbReference type="EMBL" id="NAJQ01000295">
    <property type="protein sequence ID" value="TKA72746.1"/>
    <property type="molecule type" value="Genomic_DNA"/>
</dbReference>
<keyword evidence="2" id="KW-1185">Reference proteome</keyword>
<gene>
    <name evidence="1" type="ORF">B0A55_09951</name>
</gene>
<evidence type="ECO:0000313" key="2">
    <source>
        <dbReference type="Proteomes" id="UP000309340"/>
    </source>
</evidence>